<protein>
    <submittedName>
        <fullName evidence="1">Uncharacterized protein</fullName>
    </submittedName>
</protein>
<dbReference type="AlphaFoldDB" id="A0A8H5LW52"/>
<evidence type="ECO:0000313" key="1">
    <source>
        <dbReference type="EMBL" id="KAF5371604.1"/>
    </source>
</evidence>
<name>A0A8H5LW52_9AGAR</name>
<dbReference type="Proteomes" id="UP000559256">
    <property type="component" value="Unassembled WGS sequence"/>
</dbReference>
<accession>A0A8H5LW52</accession>
<comment type="caution">
    <text evidence="1">The sequence shown here is derived from an EMBL/GenBank/DDBJ whole genome shotgun (WGS) entry which is preliminary data.</text>
</comment>
<gene>
    <name evidence="1" type="ORF">D9758_003472</name>
</gene>
<sequence>MRTQFLTDHLNNDLDNIILPVSDDPLTAIFDNYAQVNEARQRARNGTHIDVHTVRLDFTDSLGVEQTVFSFSTLSASRPSKTTKPSKSLSLGVMNEQLAALVRKVLPGSQPQSPSLLSSIPSRHFKFYAILPLPYTSSAIVQTKYAVSQFGASGFFLTSNFDYNYSGNEVLRPWRIWGVIRW</sequence>
<dbReference type="EMBL" id="JAACJM010000007">
    <property type="protein sequence ID" value="KAF5371604.1"/>
    <property type="molecule type" value="Genomic_DNA"/>
</dbReference>
<reference evidence="1 2" key="1">
    <citation type="journal article" date="2020" name="ISME J.">
        <title>Uncovering the hidden diversity of litter-decomposition mechanisms in mushroom-forming fungi.</title>
        <authorList>
            <person name="Floudas D."/>
            <person name="Bentzer J."/>
            <person name="Ahren D."/>
            <person name="Johansson T."/>
            <person name="Persson P."/>
            <person name="Tunlid A."/>
        </authorList>
    </citation>
    <scope>NUCLEOTIDE SEQUENCE [LARGE SCALE GENOMIC DNA]</scope>
    <source>
        <strain evidence="1 2">CBS 291.85</strain>
    </source>
</reference>
<dbReference type="OrthoDB" id="2832284at2759"/>
<dbReference type="Gene3D" id="3.20.20.140">
    <property type="entry name" value="Metal-dependent hydrolases"/>
    <property type="match status" value="1"/>
</dbReference>
<proteinExistence type="predicted"/>
<keyword evidence="2" id="KW-1185">Reference proteome</keyword>
<evidence type="ECO:0000313" key="2">
    <source>
        <dbReference type="Proteomes" id="UP000559256"/>
    </source>
</evidence>
<organism evidence="1 2">
    <name type="scientific">Tetrapyrgos nigripes</name>
    <dbReference type="NCBI Taxonomy" id="182062"/>
    <lineage>
        <taxon>Eukaryota</taxon>
        <taxon>Fungi</taxon>
        <taxon>Dikarya</taxon>
        <taxon>Basidiomycota</taxon>
        <taxon>Agaricomycotina</taxon>
        <taxon>Agaricomycetes</taxon>
        <taxon>Agaricomycetidae</taxon>
        <taxon>Agaricales</taxon>
        <taxon>Marasmiineae</taxon>
        <taxon>Marasmiaceae</taxon>
        <taxon>Tetrapyrgos</taxon>
    </lineage>
</organism>